<dbReference type="PANTHER" id="PTHR12234:SF1">
    <property type="entry name" value="FORMIMINOTRANSFERASE N-TERMINAL SUBDOMAIN-CONTAINING PROTEIN"/>
    <property type="match status" value="1"/>
</dbReference>
<dbReference type="PANTHER" id="PTHR12234">
    <property type="entry name" value="FORMIMINOTRANSFERASE-CYCLODEAMINASE"/>
    <property type="match status" value="1"/>
</dbReference>
<dbReference type="SMART" id="SM01222">
    <property type="entry name" value="FTCD_N"/>
    <property type="match status" value="1"/>
</dbReference>
<gene>
    <name evidence="5" type="ordered locus">Cwoe_3011</name>
</gene>
<dbReference type="GO" id="GO:0016829">
    <property type="term" value="F:lyase activity"/>
    <property type="evidence" value="ECO:0007669"/>
    <property type="project" value="UniProtKB-KW"/>
</dbReference>
<dbReference type="InterPro" id="IPR037070">
    <property type="entry name" value="Formiminotransferase_C_sf"/>
</dbReference>
<keyword evidence="2" id="KW-0808">Transferase</keyword>
<dbReference type="InterPro" id="IPR012886">
    <property type="entry name" value="Formiminotransferase_N"/>
</dbReference>
<dbReference type="InterPro" id="IPR037064">
    <property type="entry name" value="Formiminotransferase_N_sf"/>
</dbReference>
<dbReference type="AlphaFoldDB" id="D3FCR8"/>
<dbReference type="Pfam" id="PF07837">
    <property type="entry name" value="FTCD_N"/>
    <property type="match status" value="1"/>
</dbReference>
<evidence type="ECO:0000259" key="4">
    <source>
        <dbReference type="SMART" id="SM01222"/>
    </source>
</evidence>
<sequence>MGPLSDAADAAPVLLAVPNVSEGRDDDAIDAIAAAFTGGDGVRLLDVHRDPDHNRSVVTLAGAPGALAPALAAGAREAIARIDLRANDGVHPHVGALDVAPVVHLTPDDRGAACAEALLAADLLARLGLPVLLYGALAQGRTRAQLRRGGPAALAARLADGELATDFGPPRPHPTAGTTLVAARPPLVAFNVVLRPPVTLEQARAIAAAIREGGDAELPGLRAIGLQLERAGEIQLSMNVERPDLTPLRDVVAAIAARAPIARAELVALAPEQAFAGFPADLPIPGFDPARHLIERALRAGS</sequence>
<evidence type="ECO:0000313" key="6">
    <source>
        <dbReference type="Proteomes" id="UP000008229"/>
    </source>
</evidence>
<dbReference type="SMART" id="SM01221">
    <property type="entry name" value="FTCD"/>
    <property type="match status" value="1"/>
</dbReference>
<dbReference type="EC" id="2.1.2.5" evidence="1"/>
<reference evidence="6" key="2">
    <citation type="submission" date="2010-01" db="EMBL/GenBank/DDBJ databases">
        <title>The complete genome of Conexibacter woesei DSM 14684.</title>
        <authorList>
            <consortium name="US DOE Joint Genome Institute (JGI-PGF)"/>
            <person name="Lucas S."/>
            <person name="Copeland A."/>
            <person name="Lapidus A."/>
            <person name="Glavina del Rio T."/>
            <person name="Dalin E."/>
            <person name="Tice H."/>
            <person name="Bruce D."/>
            <person name="Goodwin L."/>
            <person name="Pitluck S."/>
            <person name="Kyrpides N."/>
            <person name="Mavromatis K."/>
            <person name="Ivanova N."/>
            <person name="Mikhailova N."/>
            <person name="Chertkov O."/>
            <person name="Brettin T."/>
            <person name="Detter J.C."/>
            <person name="Han C."/>
            <person name="Larimer F."/>
            <person name="Land M."/>
            <person name="Hauser L."/>
            <person name="Markowitz V."/>
            <person name="Cheng J.-F."/>
            <person name="Hugenholtz P."/>
            <person name="Woyke T."/>
            <person name="Wu D."/>
            <person name="Pukall R."/>
            <person name="Steenblock K."/>
            <person name="Schneider S."/>
            <person name="Klenk H.-P."/>
            <person name="Eisen J.A."/>
        </authorList>
    </citation>
    <scope>NUCLEOTIDE SEQUENCE [LARGE SCALE GENOMIC DNA]</scope>
    <source>
        <strain evidence="6">DSM 14684 / CIP 108061 / JCM 11494 / NBRC 100937 / ID131577</strain>
    </source>
</reference>
<evidence type="ECO:0000256" key="2">
    <source>
        <dbReference type="ARBA" id="ARBA00022679"/>
    </source>
</evidence>
<reference evidence="5 6" key="1">
    <citation type="journal article" date="2010" name="Stand. Genomic Sci.">
        <title>Complete genome sequence of Conexibacter woesei type strain (ID131577).</title>
        <authorList>
            <person name="Pukall R."/>
            <person name="Lapidus A."/>
            <person name="Glavina Del Rio T."/>
            <person name="Copeland A."/>
            <person name="Tice H."/>
            <person name="Cheng J.-F."/>
            <person name="Lucas S."/>
            <person name="Chen F."/>
            <person name="Nolan M."/>
            <person name="Bruce D."/>
            <person name="Goodwin L."/>
            <person name="Pitluck S."/>
            <person name="Mavromatis K."/>
            <person name="Ivanova N."/>
            <person name="Ovchinnikova G."/>
            <person name="Pati A."/>
            <person name="Chen A."/>
            <person name="Palaniappan K."/>
            <person name="Land M."/>
            <person name="Hauser L."/>
            <person name="Chang Y.-J."/>
            <person name="Jeffries C.D."/>
            <person name="Chain P."/>
            <person name="Meincke L."/>
            <person name="Sims D."/>
            <person name="Brettin T."/>
            <person name="Detter J.C."/>
            <person name="Rohde M."/>
            <person name="Goeker M."/>
            <person name="Bristow J."/>
            <person name="Eisen J.A."/>
            <person name="Markowitz V."/>
            <person name="Kyrpides N.C."/>
            <person name="Klenk H.-P."/>
            <person name="Hugenholtz P."/>
        </authorList>
    </citation>
    <scope>NUCLEOTIDE SEQUENCE [LARGE SCALE GENOMIC DNA]</scope>
    <source>
        <strain evidence="6">DSM 14684 / CIP 108061 / JCM 11494 / NBRC 100937 / ID131577</strain>
    </source>
</reference>
<evidence type="ECO:0000256" key="1">
    <source>
        <dbReference type="ARBA" id="ARBA00012252"/>
    </source>
</evidence>
<dbReference type="eggNOG" id="COG3643">
    <property type="taxonomic scope" value="Bacteria"/>
</dbReference>
<dbReference type="GO" id="GO:0030409">
    <property type="term" value="F:glutamate formimidoyltransferase activity"/>
    <property type="evidence" value="ECO:0007669"/>
    <property type="project" value="UniProtKB-EC"/>
</dbReference>
<keyword evidence="5" id="KW-0456">Lyase</keyword>
<dbReference type="OrthoDB" id="9773217at2"/>
<dbReference type="Pfam" id="PF02971">
    <property type="entry name" value="FTCD"/>
    <property type="match status" value="1"/>
</dbReference>
<dbReference type="InterPro" id="IPR022384">
    <property type="entry name" value="FormiminoTrfase_cat_dom_sf"/>
</dbReference>
<dbReference type="GO" id="GO:0005542">
    <property type="term" value="F:folic acid binding"/>
    <property type="evidence" value="ECO:0007669"/>
    <property type="project" value="InterPro"/>
</dbReference>
<feature type="domain" description="Formiminotransferase N-terminal subdomain" evidence="4">
    <location>
        <begin position="12"/>
        <end position="185"/>
    </location>
</feature>
<dbReference type="SUPFAM" id="SSF55116">
    <property type="entry name" value="Formiminotransferase domain of formiminotransferase-cyclodeaminase"/>
    <property type="match status" value="2"/>
</dbReference>
<organism evidence="5 6">
    <name type="scientific">Conexibacter woesei (strain DSM 14684 / CCUG 47730 / CIP 108061 / JCM 11494 / NBRC 100937 / ID131577)</name>
    <dbReference type="NCBI Taxonomy" id="469383"/>
    <lineage>
        <taxon>Bacteria</taxon>
        <taxon>Bacillati</taxon>
        <taxon>Actinomycetota</taxon>
        <taxon>Thermoleophilia</taxon>
        <taxon>Solirubrobacterales</taxon>
        <taxon>Conexibacteraceae</taxon>
        <taxon>Conexibacter</taxon>
    </lineage>
</organism>
<protein>
    <recommendedName>
        <fullName evidence="1">glutamate formimidoyltransferase</fullName>
        <ecNumber evidence="1">2.1.2.5</ecNumber>
    </recommendedName>
</protein>
<dbReference type="InterPro" id="IPR051623">
    <property type="entry name" value="FTCD"/>
</dbReference>
<dbReference type="HOGENOM" id="CLU_040037_0_0_11"/>
<proteinExistence type="predicted"/>
<dbReference type="KEGG" id="cwo:Cwoe_3011"/>
<accession>D3FCR8</accession>
<evidence type="ECO:0000259" key="3">
    <source>
        <dbReference type="SMART" id="SM01221"/>
    </source>
</evidence>
<evidence type="ECO:0000313" key="5">
    <source>
        <dbReference type="EMBL" id="ADB51430.1"/>
    </source>
</evidence>
<dbReference type="EMBL" id="CP001854">
    <property type="protein sequence ID" value="ADB51430.1"/>
    <property type="molecule type" value="Genomic_DNA"/>
</dbReference>
<keyword evidence="6" id="KW-1185">Reference proteome</keyword>
<dbReference type="InterPro" id="IPR013802">
    <property type="entry name" value="Formiminotransferase_C"/>
</dbReference>
<dbReference type="STRING" id="469383.Cwoe_3011"/>
<name>D3FCR8_CONWI</name>
<dbReference type="RefSeq" id="WP_012934481.1">
    <property type="nucleotide sequence ID" value="NC_013739.1"/>
</dbReference>
<dbReference type="Proteomes" id="UP000008229">
    <property type="component" value="Chromosome"/>
</dbReference>
<dbReference type="Gene3D" id="3.30.70.670">
    <property type="entry name" value="Formiminotransferase, C-terminal subdomain"/>
    <property type="match status" value="1"/>
</dbReference>
<dbReference type="Gene3D" id="3.30.990.10">
    <property type="entry name" value="Formiminotransferase, N-terminal subdomain"/>
    <property type="match status" value="1"/>
</dbReference>
<feature type="domain" description="Formiminotransferase C-terminal subdomain" evidence="3">
    <location>
        <begin position="186"/>
        <end position="297"/>
    </location>
</feature>